<dbReference type="EMBL" id="CP002047">
    <property type="protein sequence ID" value="ADI10553.1"/>
    <property type="molecule type" value="Genomic_DNA"/>
</dbReference>
<evidence type="ECO:0000256" key="1">
    <source>
        <dbReference type="ARBA" id="ARBA00004196"/>
    </source>
</evidence>
<keyword evidence="6" id="KW-1185">Reference proteome</keyword>
<evidence type="ECO:0000259" key="4">
    <source>
        <dbReference type="Pfam" id="PF13407"/>
    </source>
</evidence>
<dbReference type="KEGG" id="sbh:SBI_07433"/>
<dbReference type="AlphaFoldDB" id="D7C935"/>
<dbReference type="PATRIC" id="fig|749414.3.peg.7645"/>
<evidence type="ECO:0000313" key="5">
    <source>
        <dbReference type="EMBL" id="ADI10553.1"/>
    </source>
</evidence>
<evidence type="ECO:0000313" key="6">
    <source>
        <dbReference type="Proteomes" id="UP000000377"/>
    </source>
</evidence>
<keyword evidence="2 3" id="KW-0732">Signal</keyword>
<accession>D7C935</accession>
<dbReference type="STRING" id="749414.SBI_07433"/>
<dbReference type="NCBIfam" id="NF040907">
    <property type="entry name" value="ChvE"/>
    <property type="match status" value="1"/>
</dbReference>
<name>D7C935_STRBB</name>
<dbReference type="Pfam" id="PF13407">
    <property type="entry name" value="Peripla_BP_4"/>
    <property type="match status" value="1"/>
</dbReference>
<dbReference type="eggNOG" id="COG4213">
    <property type="taxonomic scope" value="Bacteria"/>
</dbReference>
<dbReference type="PANTHER" id="PTHR30036">
    <property type="entry name" value="D-XYLOSE-BINDING PERIPLASMIC PROTEIN"/>
    <property type="match status" value="1"/>
</dbReference>
<dbReference type="GO" id="GO:0030288">
    <property type="term" value="C:outer membrane-bounded periplasmic space"/>
    <property type="evidence" value="ECO:0007669"/>
    <property type="project" value="TreeGrafter"/>
</dbReference>
<proteinExistence type="predicted"/>
<dbReference type="InterPro" id="IPR025997">
    <property type="entry name" value="SBP_2_dom"/>
</dbReference>
<dbReference type="GO" id="GO:0030246">
    <property type="term" value="F:carbohydrate binding"/>
    <property type="evidence" value="ECO:0007669"/>
    <property type="project" value="TreeGrafter"/>
</dbReference>
<dbReference type="InterPro" id="IPR049784">
    <property type="entry name" value="ChvE-like"/>
</dbReference>
<dbReference type="InterPro" id="IPR050555">
    <property type="entry name" value="Bact_Solute-Bind_Prot2"/>
</dbReference>
<dbReference type="SUPFAM" id="SSF53822">
    <property type="entry name" value="Periplasmic binding protein-like I"/>
    <property type="match status" value="1"/>
</dbReference>
<dbReference type="Proteomes" id="UP000000377">
    <property type="component" value="Chromosome"/>
</dbReference>
<dbReference type="Gene3D" id="3.40.50.2300">
    <property type="match status" value="2"/>
</dbReference>
<comment type="subcellular location">
    <subcellularLocation>
        <location evidence="1">Cell envelope</location>
    </subcellularLocation>
</comment>
<reference evidence="5 6" key="1">
    <citation type="journal article" date="2010" name="J. Bacteriol.">
        <title>Genome sequence of the milbemycin-producing bacterium Streptomyces bingchenggensis.</title>
        <authorList>
            <person name="Wang X.J."/>
            <person name="Yan Y.J."/>
            <person name="Zhang B."/>
            <person name="An J."/>
            <person name="Wang J.J."/>
            <person name="Tian J."/>
            <person name="Jiang L."/>
            <person name="Chen Y.H."/>
            <person name="Huang S.X."/>
            <person name="Yin M."/>
            <person name="Zhang J."/>
            <person name="Gao A.L."/>
            <person name="Liu C.X."/>
            <person name="Zhu Z.X."/>
            <person name="Xiang W.S."/>
        </authorList>
    </citation>
    <scope>NUCLEOTIDE SEQUENCE [LARGE SCALE GENOMIC DNA]</scope>
    <source>
        <strain evidence="5 6">BCW-1</strain>
    </source>
</reference>
<organism evidence="5 6">
    <name type="scientific">Streptomyces bingchenggensis (strain BCW-1)</name>
    <dbReference type="NCBI Taxonomy" id="749414"/>
    <lineage>
        <taxon>Bacteria</taxon>
        <taxon>Bacillati</taxon>
        <taxon>Actinomycetota</taxon>
        <taxon>Actinomycetes</taxon>
        <taxon>Kitasatosporales</taxon>
        <taxon>Streptomycetaceae</taxon>
        <taxon>Streptomyces</taxon>
    </lineage>
</organism>
<dbReference type="CDD" id="cd19994">
    <property type="entry name" value="PBP1_ChvE"/>
    <property type="match status" value="1"/>
</dbReference>
<gene>
    <name evidence="5" type="ordered locus">SBI_07433</name>
</gene>
<sequence length="373" mass="40526">MMMRKARAVRALAALAALLTLSLTATACGQEAVGGSRYKGGNSNTIGIAMPVKSSERWIADGKNMVKQFQAAGYKTDLQYGEDDVRTQVAQLENMVTKQYKLLVIAPIDGTALTDVLQSAHDANIPVISYDRLILGSKYVDYYATFDNFKVGVLQATYLVNKLGLPKDKGDKKGPFNIELFAGSSDDNNTRYFFNGAMSVLKPYLDDGRLVVRSKQTKLNQLYTAKWSASAAQNRMEDLLNAAYSNADVNAVLSPYDGMSIGILSALRGVGYGTKDKPYPAVSGQDAELASVKSIIRGEQTQTVYKDTRKLAKATVQMATAKLTGGKPQVNDTKSYNNGKKTVPAYLLNPVSIDKSNTQLLVKEGYYTAGQLK</sequence>
<evidence type="ECO:0000256" key="2">
    <source>
        <dbReference type="ARBA" id="ARBA00022729"/>
    </source>
</evidence>
<protein>
    <submittedName>
        <fullName evidence="5">Substrate-binding ABC transporter</fullName>
    </submittedName>
</protein>
<feature type="chain" id="PRO_5003094109" evidence="3">
    <location>
        <begin position="28"/>
        <end position="373"/>
    </location>
</feature>
<dbReference type="HOGENOM" id="CLU_037628_13_1_11"/>
<dbReference type="PANTHER" id="PTHR30036:SF1">
    <property type="entry name" value="D-XYLOSE-BINDING PERIPLASMIC PROTEIN"/>
    <property type="match status" value="1"/>
</dbReference>
<dbReference type="InterPro" id="IPR028082">
    <property type="entry name" value="Peripla_BP_I"/>
</dbReference>
<feature type="signal peptide" evidence="3">
    <location>
        <begin position="1"/>
        <end position="27"/>
    </location>
</feature>
<feature type="domain" description="Periplasmic binding protein" evidence="4">
    <location>
        <begin position="46"/>
        <end position="326"/>
    </location>
</feature>
<evidence type="ECO:0000256" key="3">
    <source>
        <dbReference type="SAM" id="SignalP"/>
    </source>
</evidence>
<dbReference type="PROSITE" id="PS51257">
    <property type="entry name" value="PROKAR_LIPOPROTEIN"/>
    <property type="match status" value="1"/>
</dbReference>